<dbReference type="EMBL" id="JACJTC010000044">
    <property type="protein sequence ID" value="MBD2616252.1"/>
    <property type="molecule type" value="Genomic_DNA"/>
</dbReference>
<comment type="caution">
    <text evidence="1">The sequence shown here is derived from an EMBL/GenBank/DDBJ whole genome shotgun (WGS) entry which is preliminary data.</text>
</comment>
<accession>A0ABR8HLM9</accession>
<evidence type="ECO:0000313" key="2">
    <source>
        <dbReference type="Proteomes" id="UP000606396"/>
    </source>
</evidence>
<reference evidence="1 2" key="1">
    <citation type="journal article" date="2020" name="ISME J.">
        <title>Comparative genomics reveals insights into cyanobacterial evolution and habitat adaptation.</title>
        <authorList>
            <person name="Chen M.Y."/>
            <person name="Teng W.K."/>
            <person name="Zhao L."/>
            <person name="Hu C.X."/>
            <person name="Zhou Y.K."/>
            <person name="Han B.P."/>
            <person name="Song L.R."/>
            <person name="Shu W.S."/>
        </authorList>
    </citation>
    <scope>NUCLEOTIDE SEQUENCE [LARGE SCALE GENOMIC DNA]</scope>
    <source>
        <strain evidence="1 2">FACHB-252</strain>
    </source>
</reference>
<dbReference type="Proteomes" id="UP000606396">
    <property type="component" value="Unassembled WGS sequence"/>
</dbReference>
<gene>
    <name evidence="1" type="ORF">H6G94_34270</name>
</gene>
<proteinExistence type="predicted"/>
<evidence type="ECO:0000313" key="1">
    <source>
        <dbReference type="EMBL" id="MBD2616252.1"/>
    </source>
</evidence>
<dbReference type="RefSeq" id="WP_190952707.1">
    <property type="nucleotide sequence ID" value="NZ_JACJTC010000044.1"/>
</dbReference>
<protein>
    <submittedName>
        <fullName evidence="1">Uncharacterized protein</fullName>
    </submittedName>
</protein>
<keyword evidence="2" id="KW-1185">Reference proteome</keyword>
<organism evidence="1 2">
    <name type="scientific">Nostoc punctiforme FACHB-252</name>
    <dbReference type="NCBI Taxonomy" id="1357509"/>
    <lineage>
        <taxon>Bacteria</taxon>
        <taxon>Bacillati</taxon>
        <taxon>Cyanobacteriota</taxon>
        <taxon>Cyanophyceae</taxon>
        <taxon>Nostocales</taxon>
        <taxon>Nostocaceae</taxon>
        <taxon>Nostoc</taxon>
    </lineage>
</organism>
<name>A0ABR8HLM9_NOSPU</name>
<sequence length="57" mass="6523">MAPIAYESCLNAIKRVQTKDFLLLLLQLRQEVSLVGKSYQKFFVLLSTQLMSNQSTD</sequence>